<dbReference type="InterPro" id="IPR013784">
    <property type="entry name" value="Carb-bd-like_fold"/>
</dbReference>
<feature type="region of interest" description="Disordered" evidence="1">
    <location>
        <begin position="236"/>
        <end position="288"/>
    </location>
</feature>
<proteinExistence type="predicted"/>
<dbReference type="AlphaFoldDB" id="A0A0G4FUU0"/>
<evidence type="ECO:0000313" key="3">
    <source>
        <dbReference type="EMBL" id="CEM18720.1"/>
    </source>
</evidence>
<dbReference type="GO" id="GO:2001070">
    <property type="term" value="F:starch binding"/>
    <property type="evidence" value="ECO:0007669"/>
    <property type="project" value="InterPro"/>
</dbReference>
<dbReference type="InterPro" id="IPR002044">
    <property type="entry name" value="CBM20"/>
</dbReference>
<dbReference type="EMBL" id="CDMY01000507">
    <property type="protein sequence ID" value="CEM18720.1"/>
    <property type="molecule type" value="Genomic_DNA"/>
</dbReference>
<dbReference type="VEuPathDB" id="CryptoDB:Vbra_22958"/>
<dbReference type="InParanoid" id="A0A0G4FUU0"/>
<evidence type="ECO:0000256" key="1">
    <source>
        <dbReference type="SAM" id="MobiDB-lite"/>
    </source>
</evidence>
<sequence>MRLEFFPAAASPAARPKCFVQFTVLCRSTQPGEQMYAAGYAFGGCENRDAFVKLTCKDTWPTWQSEEIEVVPPASGQVEYKYVIMNPNAQPKWEEAYGSFGQHRTARVEAGHLTTTYDQWNVVQACSAPKCVPMTTTDTTDSVDGKRKGGAIDAEGSDSRERAHTDEVALDQAEETDKGVAEGGDFDHSDVLAGGGAAEEAAVSVSVGEVSAAAAQEQPQVQDQGVQAGEHTNVLAGGGAAKEEQEEEQEDEEDEDEEEEEEAAVLSVGEGSGAAAQEQPQVQDKAGGFRTGAMDDHEIVDHYNKRTKAEQRLFDRAFELIDQGRADAALDLFIQKWKQAPEEQSLEELREDIWPSEDDDAELVAHHQQWQQKPDKIGNANTTLNDFIISLKRTNVRKLKRHIGYRSDKP</sequence>
<feature type="domain" description="CBM20" evidence="2">
    <location>
        <begin position="12"/>
        <end position="122"/>
    </location>
</feature>
<evidence type="ECO:0000259" key="2">
    <source>
        <dbReference type="PROSITE" id="PS51166"/>
    </source>
</evidence>
<protein>
    <recommendedName>
        <fullName evidence="2">CBM20 domain-containing protein</fullName>
    </recommendedName>
</protein>
<feature type="compositionally biased region" description="Basic and acidic residues" evidence="1">
    <location>
        <begin position="175"/>
        <end position="190"/>
    </location>
</feature>
<name>A0A0G4FUU0_VITBC</name>
<dbReference type="Proteomes" id="UP000041254">
    <property type="component" value="Unassembled WGS sequence"/>
</dbReference>
<dbReference type="Gene3D" id="2.60.40.10">
    <property type="entry name" value="Immunoglobulins"/>
    <property type="match status" value="1"/>
</dbReference>
<gene>
    <name evidence="3" type="ORF">Vbra_22958</name>
</gene>
<organism evidence="3 4">
    <name type="scientific">Vitrella brassicaformis (strain CCMP3155)</name>
    <dbReference type="NCBI Taxonomy" id="1169540"/>
    <lineage>
        <taxon>Eukaryota</taxon>
        <taxon>Sar</taxon>
        <taxon>Alveolata</taxon>
        <taxon>Colpodellida</taxon>
        <taxon>Vitrellaceae</taxon>
        <taxon>Vitrella</taxon>
    </lineage>
</organism>
<dbReference type="SUPFAM" id="SSF49452">
    <property type="entry name" value="Starch-binding domain-like"/>
    <property type="match status" value="1"/>
</dbReference>
<evidence type="ECO:0000313" key="4">
    <source>
        <dbReference type="Proteomes" id="UP000041254"/>
    </source>
</evidence>
<dbReference type="PROSITE" id="PS51166">
    <property type="entry name" value="CBM20"/>
    <property type="match status" value="1"/>
</dbReference>
<reference evidence="3 4" key="1">
    <citation type="submission" date="2014-11" db="EMBL/GenBank/DDBJ databases">
        <authorList>
            <person name="Zhu J."/>
            <person name="Qi W."/>
            <person name="Song R."/>
        </authorList>
    </citation>
    <scope>NUCLEOTIDE SEQUENCE [LARGE SCALE GENOMIC DNA]</scope>
</reference>
<feature type="compositionally biased region" description="Acidic residues" evidence="1">
    <location>
        <begin position="244"/>
        <end position="263"/>
    </location>
</feature>
<accession>A0A0G4FUU0</accession>
<keyword evidence="4" id="KW-1185">Reference proteome</keyword>
<feature type="compositionally biased region" description="Basic and acidic residues" evidence="1">
    <location>
        <begin position="157"/>
        <end position="167"/>
    </location>
</feature>
<dbReference type="InterPro" id="IPR013783">
    <property type="entry name" value="Ig-like_fold"/>
</dbReference>
<feature type="region of interest" description="Disordered" evidence="1">
    <location>
        <begin position="134"/>
        <end position="192"/>
    </location>
</feature>